<evidence type="ECO:0000313" key="1">
    <source>
        <dbReference type="EMBL" id="RMZ98321.1"/>
    </source>
</evidence>
<protein>
    <submittedName>
        <fullName evidence="1">Uncharacterized protein</fullName>
    </submittedName>
</protein>
<organism evidence="1 2">
    <name type="scientific">Brachionus plicatilis</name>
    <name type="common">Marine rotifer</name>
    <name type="synonym">Brachionus muelleri</name>
    <dbReference type="NCBI Taxonomy" id="10195"/>
    <lineage>
        <taxon>Eukaryota</taxon>
        <taxon>Metazoa</taxon>
        <taxon>Spiralia</taxon>
        <taxon>Gnathifera</taxon>
        <taxon>Rotifera</taxon>
        <taxon>Eurotatoria</taxon>
        <taxon>Monogononta</taxon>
        <taxon>Pseudotrocha</taxon>
        <taxon>Ploima</taxon>
        <taxon>Brachionidae</taxon>
        <taxon>Brachionus</taxon>
    </lineage>
</organism>
<gene>
    <name evidence="1" type="ORF">BpHYR1_047633</name>
</gene>
<name>A0A3M7PGT8_BRAPC</name>
<dbReference type="AlphaFoldDB" id="A0A3M7PGT8"/>
<dbReference type="EMBL" id="REGN01010846">
    <property type="protein sequence ID" value="RMZ98321.1"/>
    <property type="molecule type" value="Genomic_DNA"/>
</dbReference>
<comment type="caution">
    <text evidence="1">The sequence shown here is derived from an EMBL/GenBank/DDBJ whole genome shotgun (WGS) entry which is preliminary data.</text>
</comment>
<evidence type="ECO:0000313" key="2">
    <source>
        <dbReference type="Proteomes" id="UP000276133"/>
    </source>
</evidence>
<proteinExistence type="predicted"/>
<keyword evidence="2" id="KW-1185">Reference proteome</keyword>
<accession>A0A3M7PGT8</accession>
<sequence length="76" mass="9110">MSNGLKECNRVNRINPFGPHIINRGAKGVTQIIRENWVTIFQNSIIKLNFLYPNREKINFFQSNYLTYHVKFEYFN</sequence>
<dbReference type="Proteomes" id="UP000276133">
    <property type="component" value="Unassembled WGS sequence"/>
</dbReference>
<reference evidence="1 2" key="1">
    <citation type="journal article" date="2018" name="Sci. Rep.">
        <title>Genomic signatures of local adaptation to the degree of environmental predictability in rotifers.</title>
        <authorList>
            <person name="Franch-Gras L."/>
            <person name="Hahn C."/>
            <person name="Garcia-Roger E.M."/>
            <person name="Carmona M.J."/>
            <person name="Serra M."/>
            <person name="Gomez A."/>
        </authorList>
    </citation>
    <scope>NUCLEOTIDE SEQUENCE [LARGE SCALE GENOMIC DNA]</scope>
    <source>
        <strain evidence="1">HYR1</strain>
    </source>
</reference>